<reference evidence="2 3" key="1">
    <citation type="submission" date="2021-06" db="EMBL/GenBank/DDBJ databases">
        <authorList>
            <person name="Kallberg Y."/>
            <person name="Tangrot J."/>
            <person name="Rosling A."/>
        </authorList>
    </citation>
    <scope>NUCLEOTIDE SEQUENCE [LARGE SCALE GENOMIC DNA]</scope>
    <source>
        <strain evidence="2 3">120-4 pot B 10/14</strain>
    </source>
</reference>
<comment type="caution">
    <text evidence="2">The sequence shown here is derived from an EMBL/GenBank/DDBJ whole genome shotgun (WGS) entry which is preliminary data.</text>
</comment>
<dbReference type="Proteomes" id="UP000789901">
    <property type="component" value="Unassembled WGS sequence"/>
</dbReference>
<proteinExistence type="predicted"/>
<keyword evidence="3" id="KW-1185">Reference proteome</keyword>
<gene>
    <name evidence="2" type="ORF">GMARGA_LOCUS15750</name>
</gene>
<protein>
    <submittedName>
        <fullName evidence="2">44093_t:CDS:1</fullName>
    </submittedName>
</protein>
<sequence length="66" mass="7557">MDLRTGSDHQAVFVQLEIGLNLRKRSQAENSNLSKELKRNLSKDIGKENVQRDISDHQLLGKQNLE</sequence>
<evidence type="ECO:0000256" key="1">
    <source>
        <dbReference type="SAM" id="MobiDB-lite"/>
    </source>
</evidence>
<evidence type="ECO:0000313" key="2">
    <source>
        <dbReference type="EMBL" id="CAG8744779.1"/>
    </source>
</evidence>
<dbReference type="EMBL" id="CAJVQB010011042">
    <property type="protein sequence ID" value="CAG8744779.1"/>
    <property type="molecule type" value="Genomic_DNA"/>
</dbReference>
<feature type="region of interest" description="Disordered" evidence="1">
    <location>
        <begin position="28"/>
        <end position="66"/>
    </location>
</feature>
<organism evidence="2 3">
    <name type="scientific">Gigaspora margarita</name>
    <dbReference type="NCBI Taxonomy" id="4874"/>
    <lineage>
        <taxon>Eukaryota</taxon>
        <taxon>Fungi</taxon>
        <taxon>Fungi incertae sedis</taxon>
        <taxon>Mucoromycota</taxon>
        <taxon>Glomeromycotina</taxon>
        <taxon>Glomeromycetes</taxon>
        <taxon>Diversisporales</taxon>
        <taxon>Gigasporaceae</taxon>
        <taxon>Gigaspora</taxon>
    </lineage>
</organism>
<evidence type="ECO:0000313" key="3">
    <source>
        <dbReference type="Proteomes" id="UP000789901"/>
    </source>
</evidence>
<accession>A0ABN7V8R6</accession>
<name>A0ABN7V8R6_GIGMA</name>
<feature type="compositionally biased region" description="Basic and acidic residues" evidence="1">
    <location>
        <begin position="35"/>
        <end position="56"/>
    </location>
</feature>